<protein>
    <submittedName>
        <fullName evidence="2">Uncharacterized protein</fullName>
    </submittedName>
</protein>
<organism evidence="2 3">
    <name type="scientific">Pristionchus mayeri</name>
    <dbReference type="NCBI Taxonomy" id="1317129"/>
    <lineage>
        <taxon>Eukaryota</taxon>
        <taxon>Metazoa</taxon>
        <taxon>Ecdysozoa</taxon>
        <taxon>Nematoda</taxon>
        <taxon>Chromadorea</taxon>
        <taxon>Rhabditida</taxon>
        <taxon>Rhabditina</taxon>
        <taxon>Diplogasteromorpha</taxon>
        <taxon>Diplogasteroidea</taxon>
        <taxon>Neodiplogasteridae</taxon>
        <taxon>Pristionchus</taxon>
    </lineage>
</organism>
<comment type="caution">
    <text evidence="2">The sequence shown here is derived from an EMBL/GenBank/DDBJ whole genome shotgun (WGS) entry which is preliminary data.</text>
</comment>
<gene>
    <name evidence="2" type="ORF">PMAYCL1PPCAC_27404</name>
</gene>
<dbReference type="AlphaFoldDB" id="A0AAN5IA71"/>
<feature type="region of interest" description="Disordered" evidence="1">
    <location>
        <begin position="25"/>
        <end position="45"/>
    </location>
</feature>
<proteinExistence type="predicted"/>
<reference evidence="3" key="1">
    <citation type="submission" date="2022-10" db="EMBL/GenBank/DDBJ databases">
        <title>Genome assembly of Pristionchus species.</title>
        <authorList>
            <person name="Yoshida K."/>
            <person name="Sommer R.J."/>
        </authorList>
    </citation>
    <scope>NUCLEOTIDE SEQUENCE [LARGE SCALE GENOMIC DNA]</scope>
    <source>
        <strain evidence="3">RS5460</strain>
    </source>
</reference>
<dbReference type="EMBL" id="BTRK01000006">
    <property type="protein sequence ID" value="GMR57209.1"/>
    <property type="molecule type" value="Genomic_DNA"/>
</dbReference>
<evidence type="ECO:0000313" key="2">
    <source>
        <dbReference type="EMBL" id="GMR57209.1"/>
    </source>
</evidence>
<accession>A0AAN5IA71</accession>
<sequence length="205" mass="21656">SMASPSNGADQDSGMPLLMRMVRSPDPATSARGVASPVNGANQGNDMPFLRRVMESPEAATSGVDTFDSFLNDGSPLEARPLGDAVDHLLLTWSQLFSNVATKYPGVPPSLNNIKETAVIATKDFREACVDLSAEFAKVSVEWQLENVSAAEDDRVAALKSAIAGQDVLLIRAQATNDLRAEAYFRDSLVDGNSASSGPSQQPSG</sequence>
<name>A0AAN5IA71_9BILA</name>
<dbReference type="Proteomes" id="UP001328107">
    <property type="component" value="Unassembled WGS sequence"/>
</dbReference>
<evidence type="ECO:0000256" key="1">
    <source>
        <dbReference type="SAM" id="MobiDB-lite"/>
    </source>
</evidence>
<keyword evidence="3" id="KW-1185">Reference proteome</keyword>
<evidence type="ECO:0000313" key="3">
    <source>
        <dbReference type="Proteomes" id="UP001328107"/>
    </source>
</evidence>
<feature type="non-terminal residue" evidence="2">
    <location>
        <position position="1"/>
    </location>
</feature>